<dbReference type="SUPFAM" id="SSF49764">
    <property type="entry name" value="HSP20-like chaperones"/>
    <property type="match status" value="1"/>
</dbReference>
<feature type="domain" description="SHSP" evidence="4">
    <location>
        <begin position="53"/>
        <end position="166"/>
    </location>
</feature>
<evidence type="ECO:0000313" key="6">
    <source>
        <dbReference type="Proteomes" id="UP001139410"/>
    </source>
</evidence>
<sequence length="166" mass="18747">MDVKEKPTRSPAVAKRQAPDFSEQLIEPFTQLRNEVNRLFESFPLGLPGLEFARLHFAAPAIEMSETDKSYKITAELPGIEPDNVDVTFDRGILRIAGEKRERRSQKERGYRLSERSYGAFERFIELPSVDAGQAIKTKFKRGVLTVNVPKAKKAKKGARRNKVGA</sequence>
<evidence type="ECO:0000256" key="3">
    <source>
        <dbReference type="SAM" id="MobiDB-lite"/>
    </source>
</evidence>
<dbReference type="Gene3D" id="2.60.40.790">
    <property type="match status" value="1"/>
</dbReference>
<organism evidence="5 6">
    <name type="scientific">Sphingomonas cremea</name>
    <dbReference type="NCBI Taxonomy" id="2904799"/>
    <lineage>
        <taxon>Bacteria</taxon>
        <taxon>Pseudomonadati</taxon>
        <taxon>Pseudomonadota</taxon>
        <taxon>Alphaproteobacteria</taxon>
        <taxon>Sphingomonadales</taxon>
        <taxon>Sphingomonadaceae</taxon>
        <taxon>Sphingomonas</taxon>
    </lineage>
</organism>
<reference evidence="5" key="1">
    <citation type="submission" date="2022-01" db="EMBL/GenBank/DDBJ databases">
        <authorList>
            <person name="Jo J.-H."/>
            <person name="Im W.-T."/>
        </authorList>
    </citation>
    <scope>NUCLEOTIDE SEQUENCE</scope>
    <source>
        <strain evidence="5">G124</strain>
    </source>
</reference>
<dbReference type="PANTHER" id="PTHR11527">
    <property type="entry name" value="HEAT-SHOCK PROTEIN 20 FAMILY MEMBER"/>
    <property type="match status" value="1"/>
</dbReference>
<dbReference type="Proteomes" id="UP001139410">
    <property type="component" value="Unassembled WGS sequence"/>
</dbReference>
<evidence type="ECO:0000256" key="1">
    <source>
        <dbReference type="PROSITE-ProRule" id="PRU00285"/>
    </source>
</evidence>
<keyword evidence="6" id="KW-1185">Reference proteome</keyword>
<evidence type="ECO:0000256" key="2">
    <source>
        <dbReference type="RuleBase" id="RU003616"/>
    </source>
</evidence>
<feature type="region of interest" description="Disordered" evidence="3">
    <location>
        <begin position="1"/>
        <end position="20"/>
    </location>
</feature>
<protein>
    <submittedName>
        <fullName evidence="5">Hsp20/alpha crystallin family protein</fullName>
    </submittedName>
</protein>
<dbReference type="InterPro" id="IPR002068">
    <property type="entry name" value="A-crystallin/Hsp20_dom"/>
</dbReference>
<dbReference type="EMBL" id="JAKFGM010000001">
    <property type="protein sequence ID" value="MCF2514535.1"/>
    <property type="molecule type" value="Genomic_DNA"/>
</dbReference>
<dbReference type="InterPro" id="IPR008978">
    <property type="entry name" value="HSP20-like_chaperone"/>
</dbReference>
<dbReference type="InterPro" id="IPR031107">
    <property type="entry name" value="Small_HSP"/>
</dbReference>
<dbReference type="AlphaFoldDB" id="A0A9X1QK19"/>
<dbReference type="Pfam" id="PF00011">
    <property type="entry name" value="HSP20"/>
    <property type="match status" value="1"/>
</dbReference>
<proteinExistence type="inferred from homology"/>
<evidence type="ECO:0000259" key="4">
    <source>
        <dbReference type="PROSITE" id="PS01031"/>
    </source>
</evidence>
<gene>
    <name evidence="5" type="ORF">LVY65_05570</name>
</gene>
<accession>A0A9X1QK19</accession>
<dbReference type="CDD" id="cd06464">
    <property type="entry name" value="ACD_sHsps-like"/>
    <property type="match status" value="1"/>
</dbReference>
<dbReference type="RefSeq" id="WP_235066994.1">
    <property type="nucleotide sequence ID" value="NZ_JAKFGM010000001.1"/>
</dbReference>
<dbReference type="PROSITE" id="PS01031">
    <property type="entry name" value="SHSP"/>
    <property type="match status" value="1"/>
</dbReference>
<comment type="caution">
    <text evidence="5">The sequence shown here is derived from an EMBL/GenBank/DDBJ whole genome shotgun (WGS) entry which is preliminary data.</text>
</comment>
<comment type="similarity">
    <text evidence="1 2">Belongs to the small heat shock protein (HSP20) family.</text>
</comment>
<evidence type="ECO:0000313" key="5">
    <source>
        <dbReference type="EMBL" id="MCF2514535.1"/>
    </source>
</evidence>
<name>A0A9X1QK19_9SPHN</name>